<name>A0A133PXL0_9BACT</name>
<protein>
    <submittedName>
        <fullName evidence="1">Uncharacterized protein</fullName>
    </submittedName>
</protein>
<dbReference type="PATRIC" id="fig|28128.5.peg.2273"/>
<evidence type="ECO:0000313" key="2">
    <source>
        <dbReference type="Proteomes" id="UP000070533"/>
    </source>
</evidence>
<sequence>MTFYTAIYNHLIFNTLPTELQKPNLSIFFTPLFKSIRQSFVQR</sequence>
<organism evidence="1 2">
    <name type="scientific">Prevotella corporis</name>
    <dbReference type="NCBI Taxonomy" id="28128"/>
    <lineage>
        <taxon>Bacteria</taxon>
        <taxon>Pseudomonadati</taxon>
        <taxon>Bacteroidota</taxon>
        <taxon>Bacteroidia</taxon>
        <taxon>Bacteroidales</taxon>
        <taxon>Prevotellaceae</taxon>
        <taxon>Prevotella</taxon>
    </lineage>
</organism>
<reference evidence="2" key="1">
    <citation type="submission" date="2016-01" db="EMBL/GenBank/DDBJ databases">
        <authorList>
            <person name="Mitreva M."/>
            <person name="Pepin K.H."/>
            <person name="Mihindukulasuriya K.A."/>
            <person name="Fulton R."/>
            <person name="Fronick C."/>
            <person name="O'Laughlin M."/>
            <person name="Miner T."/>
            <person name="Herter B."/>
            <person name="Rosa B.A."/>
            <person name="Cordes M."/>
            <person name="Tomlinson C."/>
            <person name="Wollam A."/>
            <person name="Palsikar V.B."/>
            <person name="Mardis E.R."/>
            <person name="Wilson R.K."/>
        </authorList>
    </citation>
    <scope>NUCLEOTIDE SEQUENCE [LARGE SCALE GENOMIC DNA]</scope>
    <source>
        <strain evidence="2">MJR7716</strain>
    </source>
</reference>
<gene>
    <name evidence="1" type="ORF">HMPREF3226_02209</name>
</gene>
<dbReference type="Proteomes" id="UP000070533">
    <property type="component" value="Unassembled WGS sequence"/>
</dbReference>
<evidence type="ECO:0000313" key="1">
    <source>
        <dbReference type="EMBL" id="KXA34744.1"/>
    </source>
</evidence>
<proteinExistence type="predicted"/>
<comment type="caution">
    <text evidence="1">The sequence shown here is derived from an EMBL/GenBank/DDBJ whole genome shotgun (WGS) entry which is preliminary data.</text>
</comment>
<dbReference type="AlphaFoldDB" id="A0A133PXL0"/>
<keyword evidence="2" id="KW-1185">Reference proteome</keyword>
<accession>A0A133PXL0</accession>
<dbReference type="EMBL" id="LRQG01000197">
    <property type="protein sequence ID" value="KXA34744.1"/>
    <property type="molecule type" value="Genomic_DNA"/>
</dbReference>